<feature type="non-terminal residue" evidence="7">
    <location>
        <position position="1"/>
    </location>
</feature>
<feature type="compositionally biased region" description="Low complexity" evidence="5">
    <location>
        <begin position="271"/>
        <end position="282"/>
    </location>
</feature>
<feature type="compositionally biased region" description="Polar residues" evidence="5">
    <location>
        <begin position="283"/>
        <end position="300"/>
    </location>
</feature>
<evidence type="ECO:0000256" key="4">
    <source>
        <dbReference type="PROSITE-ProRule" id="PRU00091"/>
    </source>
</evidence>
<gene>
    <name evidence="7" type="ORF">TR102483</name>
</gene>
<accession>A0A0X3QBK8</accession>
<feature type="domain" description="FYVE-type" evidence="6">
    <location>
        <begin position="540"/>
        <end position="660"/>
    </location>
</feature>
<dbReference type="SUPFAM" id="SSF57903">
    <property type="entry name" value="FYVE/PHD zinc finger"/>
    <property type="match status" value="1"/>
</dbReference>
<dbReference type="PROSITE" id="PS50178">
    <property type="entry name" value="ZF_FYVE"/>
    <property type="match status" value="1"/>
</dbReference>
<dbReference type="EMBL" id="GEEE01005013">
    <property type="protein sequence ID" value="JAP58212.1"/>
    <property type="molecule type" value="Transcribed_RNA"/>
</dbReference>
<feature type="region of interest" description="Disordered" evidence="5">
    <location>
        <begin position="432"/>
        <end position="454"/>
    </location>
</feature>
<evidence type="ECO:0000256" key="5">
    <source>
        <dbReference type="SAM" id="MobiDB-lite"/>
    </source>
</evidence>
<feature type="region of interest" description="Disordered" evidence="5">
    <location>
        <begin position="197"/>
        <end position="313"/>
    </location>
</feature>
<feature type="compositionally biased region" description="Polar residues" evidence="5">
    <location>
        <begin position="691"/>
        <end position="707"/>
    </location>
</feature>
<name>A0A0X3QBK8_SCHSO</name>
<keyword evidence="3" id="KW-0862">Zinc</keyword>
<feature type="compositionally biased region" description="Low complexity" evidence="5">
    <location>
        <begin position="197"/>
        <end position="211"/>
    </location>
</feature>
<dbReference type="InterPro" id="IPR000306">
    <property type="entry name" value="Znf_FYVE"/>
</dbReference>
<evidence type="ECO:0000256" key="1">
    <source>
        <dbReference type="ARBA" id="ARBA00022723"/>
    </source>
</evidence>
<evidence type="ECO:0000313" key="7">
    <source>
        <dbReference type="EMBL" id="JAP58212.1"/>
    </source>
</evidence>
<feature type="region of interest" description="Disordered" evidence="5">
    <location>
        <begin position="585"/>
        <end position="632"/>
    </location>
</feature>
<dbReference type="SMART" id="SM00064">
    <property type="entry name" value="FYVE"/>
    <property type="match status" value="1"/>
</dbReference>
<dbReference type="InterPro" id="IPR013083">
    <property type="entry name" value="Znf_RING/FYVE/PHD"/>
</dbReference>
<organism evidence="7">
    <name type="scientific">Schistocephalus solidus</name>
    <name type="common">Tapeworm</name>
    <dbReference type="NCBI Taxonomy" id="70667"/>
    <lineage>
        <taxon>Eukaryota</taxon>
        <taxon>Metazoa</taxon>
        <taxon>Spiralia</taxon>
        <taxon>Lophotrochozoa</taxon>
        <taxon>Platyhelminthes</taxon>
        <taxon>Cestoda</taxon>
        <taxon>Eucestoda</taxon>
        <taxon>Diphyllobothriidea</taxon>
        <taxon>Diphyllobothriidae</taxon>
        <taxon>Schistocephalus</taxon>
    </lineage>
</organism>
<feature type="compositionally biased region" description="Polar residues" evidence="5">
    <location>
        <begin position="248"/>
        <end position="258"/>
    </location>
</feature>
<sequence>PVRHSVSCQSTFYMNQIVDINKLLDDLQYSISEGEEKETPRCLSPSVTKQRSSFPVPLNEGLIDHSSSSATPDENNYVTTFPSKLENSSSVEFKPLSQLTSFPETSAHVPALSNPHSLVQSQRIEQFCEPSMNIACTKIAKLSLSQSSDSTSEVSAKEWTHHATLVLPAHLGSPSMEPETCSPMEIFSVPPAVKIPAPSSSSLPADSPLSDVGGEVSTESEQRTISTHHNQETAARLLPSPDMVNSAKDISSFSPRPESTQEDFYSLAAESSSFSSSSVSSFTPPNNSRAENFTSAAQSADSDEATLTGVPPPAVFNTAAAPVIISKGAALSSSDIAVHQTPPNYLSSSDFSMDSPCVQSLKSPNFSTAKTHDQSEETTSLGSPRITDFDDSSALLPGPAPDVLRKVGGAIGMDFAYEPQIRVPSAVATVTSTDGRPLSEDDLTGTNNDTNEVPLPSLHFIAKDEEGVEKPVQEETLFPIEFPASEHKGDEVNITEGEMISEAEALAAEQSTAPMTDTADWPVSLTPGEIGTREPTWVADDAYSNCMSCGAKFTVWRRRHHCRTCGRLLCSQCTPARLRLAFATTASAESGETAASETTTTEGGDSAAAAAAATTAPQLRSPAQPHGRPNPSLEQRLMKLISGQAGRLHRVCTDCFEVLSVHPDSNPGEPAENTPERTQIHHRASAAGDSSVGTLNENETPLPNRRTFSPQDAIDALTDNCLIPSPVADESGHLEFRWPPLVVQSENNLELQPNPSAEQLISLLGSSAAAPEVTDKLSGVTFAVTRNLLVHVYLTTITCCLAQDAWCFISAGLQAVGHNEVLLLIRRRPNELLPPVDALWQYFALYDMTLNRGCASRTQPCDISSPRLRNGICLLEPLSSYTATTLPQPTAWFQETTGQDGESSLALGWAGFLYFHPGSQCLFNLRLPEPPFLCGVLVHAWEAAWARHLPLRLLLCLGKLSNSSATNSLSPSLLSDRDRSSVFPQATPESILSVFFPDLAGQSEADVSTDMPFIHVPRLEIVLRGKEEEDSLQLQLTFNSMSSHLAKSLFTKRLRNCLLLGLSGDFVQSADYHLVCSYSSEENGFQSEILSCSRQDQATRTMPTMGASFVVFEGGAERLSLSIVEDGCVARLTAEQFALLTSALRSRSPLSLNTVSAPNTTATPIISVVWLDEEVDTNILPSPFSTRFSWIDGRPIPARLTFCIPPEQQLRHWLMTTHQSPLRTASPNSQVHMTVTKPLVAWVRLHKLGEPTVFAVDNQSGESLDLSAVINAIVSAFIVALAPYVQKLFAADVTRFALRIRLQPPMVFSFLIGSPALWSSGRTVTAADVIFCSDSSQGGGGGRWWWRRVLCPPAVETPSAELLLPQPSQLQPLLEDSGYINDVDSALIPMLDGLTRNITCRRLVGQAVADTVPDDNDSQPPPALEFEFDFTLHG</sequence>
<dbReference type="SMART" id="SM01421">
    <property type="entry name" value="DUF3480"/>
    <property type="match status" value="1"/>
</dbReference>
<evidence type="ECO:0000256" key="3">
    <source>
        <dbReference type="ARBA" id="ARBA00022833"/>
    </source>
</evidence>
<dbReference type="InterPro" id="IPR011011">
    <property type="entry name" value="Znf_FYVE_PHD"/>
</dbReference>
<dbReference type="GO" id="GO:0031901">
    <property type="term" value="C:early endosome membrane"/>
    <property type="evidence" value="ECO:0007669"/>
    <property type="project" value="TreeGrafter"/>
</dbReference>
<feature type="region of interest" description="Disordered" evidence="5">
    <location>
        <begin position="661"/>
        <end position="707"/>
    </location>
</feature>
<proteinExistence type="predicted"/>
<keyword evidence="2 4" id="KW-0863">Zinc-finger</keyword>
<dbReference type="InterPro" id="IPR017455">
    <property type="entry name" value="Znf_FYVE-rel"/>
</dbReference>
<dbReference type="GO" id="GO:0008270">
    <property type="term" value="F:zinc ion binding"/>
    <property type="evidence" value="ECO:0007669"/>
    <property type="project" value="UniProtKB-KW"/>
</dbReference>
<dbReference type="PANTHER" id="PTHR46319:SF3">
    <property type="entry name" value="ZINC FINGER FYVE DOMAIN-CONTAINING PROTEIN"/>
    <property type="match status" value="1"/>
</dbReference>
<feature type="compositionally biased region" description="Low complexity" evidence="5">
    <location>
        <begin position="585"/>
        <end position="616"/>
    </location>
</feature>
<dbReference type="Gene3D" id="3.30.40.10">
    <property type="entry name" value="Zinc/RING finger domain, C3HC4 (zinc finger)"/>
    <property type="match status" value="1"/>
</dbReference>
<reference evidence="7" key="1">
    <citation type="submission" date="2016-01" db="EMBL/GenBank/DDBJ databases">
        <title>Reference transcriptome for the parasite Schistocephalus solidus: insights into the molecular evolution of parasitism.</title>
        <authorList>
            <person name="Hebert F.O."/>
            <person name="Grambauer S."/>
            <person name="Barber I."/>
            <person name="Landry C.R."/>
            <person name="Aubin-Horth N."/>
        </authorList>
    </citation>
    <scope>NUCLEOTIDE SEQUENCE</scope>
</reference>
<dbReference type="PANTHER" id="PTHR46319">
    <property type="entry name" value="ZINC FINGER FYVE DOMAIN-CONTAINING PROTEIN"/>
    <property type="match status" value="1"/>
</dbReference>
<evidence type="ECO:0000256" key="2">
    <source>
        <dbReference type="ARBA" id="ARBA00022771"/>
    </source>
</evidence>
<protein>
    <recommendedName>
        <fullName evidence="6">FYVE-type domain-containing protein</fullName>
    </recommendedName>
</protein>
<dbReference type="Pfam" id="PF11979">
    <property type="entry name" value="SARA_C"/>
    <property type="match status" value="1"/>
</dbReference>
<dbReference type="InterPro" id="IPR022557">
    <property type="entry name" value="SARA-like_C"/>
</dbReference>
<dbReference type="GO" id="GO:0016197">
    <property type="term" value="P:endosomal transport"/>
    <property type="evidence" value="ECO:0007669"/>
    <property type="project" value="TreeGrafter"/>
</dbReference>
<keyword evidence="1" id="KW-0479">Metal-binding</keyword>
<feature type="region of interest" description="Disordered" evidence="5">
    <location>
        <begin position="362"/>
        <end position="386"/>
    </location>
</feature>
<dbReference type="Pfam" id="PF01363">
    <property type="entry name" value="FYVE"/>
    <property type="match status" value="1"/>
</dbReference>
<evidence type="ECO:0000259" key="6">
    <source>
        <dbReference type="PROSITE" id="PS50178"/>
    </source>
</evidence>
<feature type="compositionally biased region" description="Polar residues" evidence="5">
    <location>
        <begin position="217"/>
        <end position="228"/>
    </location>
</feature>